<proteinExistence type="predicted"/>
<dbReference type="EMBL" id="JACHIN010000003">
    <property type="protein sequence ID" value="MBB5077333.1"/>
    <property type="molecule type" value="Genomic_DNA"/>
</dbReference>
<accession>A0A7W8EFD9</accession>
<evidence type="ECO:0000313" key="2">
    <source>
        <dbReference type="EMBL" id="MBB5077333.1"/>
    </source>
</evidence>
<comment type="caution">
    <text evidence="2">The sequence shown here is derived from an EMBL/GenBank/DDBJ whole genome shotgun (WGS) entry which is preliminary data.</text>
</comment>
<feature type="compositionally biased region" description="Basic residues" evidence="1">
    <location>
        <begin position="24"/>
        <end position="41"/>
    </location>
</feature>
<dbReference type="Proteomes" id="UP000568380">
    <property type="component" value="Unassembled WGS sequence"/>
</dbReference>
<organism evidence="2 3">
    <name type="scientific">Nonomuraea endophytica</name>
    <dbReference type="NCBI Taxonomy" id="714136"/>
    <lineage>
        <taxon>Bacteria</taxon>
        <taxon>Bacillati</taxon>
        <taxon>Actinomycetota</taxon>
        <taxon>Actinomycetes</taxon>
        <taxon>Streptosporangiales</taxon>
        <taxon>Streptosporangiaceae</taxon>
        <taxon>Nonomuraea</taxon>
    </lineage>
</organism>
<keyword evidence="3" id="KW-1185">Reference proteome</keyword>
<sequence length="67" mass="7540">MPIKPNISGQRPRPTPRPAVDTSRHHRRIHRHTLCLRHPHPPRPDISGHQSRPSKVGACRILSGSPP</sequence>
<name>A0A7W8EFD9_9ACTN</name>
<protein>
    <submittedName>
        <fullName evidence="2">Uncharacterized protein</fullName>
    </submittedName>
</protein>
<feature type="region of interest" description="Disordered" evidence="1">
    <location>
        <begin position="1"/>
        <end position="67"/>
    </location>
</feature>
<dbReference type="AlphaFoldDB" id="A0A7W8EFD9"/>
<gene>
    <name evidence="2" type="ORF">HNR40_002806</name>
</gene>
<reference evidence="2 3" key="1">
    <citation type="submission" date="2020-08" db="EMBL/GenBank/DDBJ databases">
        <title>Genomic Encyclopedia of Type Strains, Phase IV (KMG-IV): sequencing the most valuable type-strain genomes for metagenomic binning, comparative biology and taxonomic classification.</title>
        <authorList>
            <person name="Goeker M."/>
        </authorList>
    </citation>
    <scope>NUCLEOTIDE SEQUENCE [LARGE SCALE GENOMIC DNA]</scope>
    <source>
        <strain evidence="2 3">DSM 45385</strain>
    </source>
</reference>
<evidence type="ECO:0000313" key="3">
    <source>
        <dbReference type="Proteomes" id="UP000568380"/>
    </source>
</evidence>
<evidence type="ECO:0000256" key="1">
    <source>
        <dbReference type="SAM" id="MobiDB-lite"/>
    </source>
</evidence>